<accession>A0A8J2YAY3</accession>
<dbReference type="NCBIfam" id="TIGR00492">
    <property type="entry name" value="alr"/>
    <property type="match status" value="1"/>
</dbReference>
<feature type="binding site" evidence="5 7">
    <location>
        <position position="316"/>
    </location>
    <ligand>
        <name>substrate</name>
    </ligand>
</feature>
<gene>
    <name evidence="9" type="ORF">GCM10011571_27450</name>
</gene>
<dbReference type="RefSeq" id="WP_188648461.1">
    <property type="nucleotide sequence ID" value="NZ_BMHQ01000010.1"/>
</dbReference>
<evidence type="ECO:0000256" key="3">
    <source>
        <dbReference type="ARBA" id="ARBA00022898"/>
    </source>
</evidence>
<feature type="domain" description="Alanine racemase C-terminal" evidence="8">
    <location>
        <begin position="247"/>
        <end position="375"/>
    </location>
</feature>
<dbReference type="SUPFAM" id="SSF50621">
    <property type="entry name" value="Alanine racemase C-terminal domain-like"/>
    <property type="match status" value="1"/>
</dbReference>
<dbReference type="InterPro" id="IPR011079">
    <property type="entry name" value="Ala_racemase_C"/>
</dbReference>
<name>A0A8J2YAY3_9BACL</name>
<dbReference type="GO" id="GO:0008784">
    <property type="term" value="F:alanine racemase activity"/>
    <property type="evidence" value="ECO:0007669"/>
    <property type="project" value="UniProtKB-UniRule"/>
</dbReference>
<keyword evidence="4 5" id="KW-0413">Isomerase</keyword>
<evidence type="ECO:0000313" key="10">
    <source>
        <dbReference type="Proteomes" id="UP000625210"/>
    </source>
</evidence>
<dbReference type="PANTHER" id="PTHR30511:SF0">
    <property type="entry name" value="ALANINE RACEMASE, CATABOLIC-RELATED"/>
    <property type="match status" value="1"/>
</dbReference>
<dbReference type="Pfam" id="PF01168">
    <property type="entry name" value="Ala_racemase_N"/>
    <property type="match status" value="1"/>
</dbReference>
<evidence type="ECO:0000256" key="2">
    <source>
        <dbReference type="ARBA" id="ARBA00001933"/>
    </source>
</evidence>
<dbReference type="InterPro" id="IPR020622">
    <property type="entry name" value="Ala_racemase_pyridoxalP-BS"/>
</dbReference>
<dbReference type="EMBL" id="BMHQ01000010">
    <property type="protein sequence ID" value="GGE23895.1"/>
    <property type="molecule type" value="Genomic_DNA"/>
</dbReference>
<dbReference type="GO" id="GO:0030170">
    <property type="term" value="F:pyridoxal phosphate binding"/>
    <property type="evidence" value="ECO:0007669"/>
    <property type="project" value="UniProtKB-UniRule"/>
</dbReference>
<evidence type="ECO:0000256" key="7">
    <source>
        <dbReference type="PIRSR" id="PIRSR600821-52"/>
    </source>
</evidence>
<feature type="modified residue" description="N6-(pyridoxal phosphate)lysine" evidence="5 6">
    <location>
        <position position="40"/>
    </location>
</feature>
<dbReference type="Gene3D" id="2.40.37.10">
    <property type="entry name" value="Lyase, Ornithine Decarboxylase, Chain A, domain 1"/>
    <property type="match status" value="1"/>
</dbReference>
<keyword evidence="10" id="KW-1185">Reference proteome</keyword>
<dbReference type="PANTHER" id="PTHR30511">
    <property type="entry name" value="ALANINE RACEMASE"/>
    <property type="match status" value="1"/>
</dbReference>
<reference evidence="9" key="2">
    <citation type="submission" date="2020-09" db="EMBL/GenBank/DDBJ databases">
        <authorList>
            <person name="Sun Q."/>
            <person name="Zhou Y."/>
        </authorList>
    </citation>
    <scope>NUCLEOTIDE SEQUENCE</scope>
    <source>
        <strain evidence="9">CGMCC 1.15179</strain>
    </source>
</reference>
<dbReference type="PRINTS" id="PR00992">
    <property type="entry name" value="ALARACEMASE"/>
</dbReference>
<dbReference type="InterPro" id="IPR000821">
    <property type="entry name" value="Ala_racemase"/>
</dbReference>
<dbReference type="EC" id="5.1.1.1" evidence="5"/>
<dbReference type="PROSITE" id="PS00395">
    <property type="entry name" value="ALANINE_RACEMASE"/>
    <property type="match status" value="1"/>
</dbReference>
<dbReference type="SMART" id="SM01005">
    <property type="entry name" value="Ala_racemase_C"/>
    <property type="match status" value="1"/>
</dbReference>
<comment type="cofactor">
    <cofactor evidence="2 5 6">
        <name>pyridoxal 5'-phosphate</name>
        <dbReference type="ChEBI" id="CHEBI:597326"/>
    </cofactor>
</comment>
<evidence type="ECO:0000256" key="1">
    <source>
        <dbReference type="ARBA" id="ARBA00000316"/>
    </source>
</evidence>
<evidence type="ECO:0000313" key="9">
    <source>
        <dbReference type="EMBL" id="GGE23895.1"/>
    </source>
</evidence>
<feature type="active site" description="Proton acceptor; specific for L-alanine" evidence="5">
    <location>
        <position position="268"/>
    </location>
</feature>
<dbReference type="SUPFAM" id="SSF51419">
    <property type="entry name" value="PLP-binding barrel"/>
    <property type="match status" value="1"/>
</dbReference>
<dbReference type="HAMAP" id="MF_01201">
    <property type="entry name" value="Ala_racemase"/>
    <property type="match status" value="1"/>
</dbReference>
<reference evidence="9" key="1">
    <citation type="journal article" date="2014" name="Int. J. Syst. Evol. Microbiol.">
        <title>Complete genome sequence of Corynebacterium casei LMG S-19264T (=DSM 44701T), isolated from a smear-ripened cheese.</title>
        <authorList>
            <consortium name="US DOE Joint Genome Institute (JGI-PGF)"/>
            <person name="Walter F."/>
            <person name="Albersmeier A."/>
            <person name="Kalinowski J."/>
            <person name="Ruckert C."/>
        </authorList>
    </citation>
    <scope>NUCLEOTIDE SEQUENCE</scope>
    <source>
        <strain evidence="9">CGMCC 1.15179</strain>
    </source>
</reference>
<comment type="function">
    <text evidence="5">Catalyzes the interconversion of L-alanine and D-alanine. May also act on other amino acids.</text>
</comment>
<comment type="caution">
    <text evidence="9">The sequence shown here is derived from an EMBL/GenBank/DDBJ whole genome shotgun (WGS) entry which is preliminary data.</text>
</comment>
<dbReference type="UniPathway" id="UPA00042">
    <property type="reaction ID" value="UER00497"/>
</dbReference>
<dbReference type="InterPro" id="IPR029066">
    <property type="entry name" value="PLP-binding_barrel"/>
</dbReference>
<evidence type="ECO:0000256" key="6">
    <source>
        <dbReference type="PIRSR" id="PIRSR600821-50"/>
    </source>
</evidence>
<dbReference type="AlphaFoldDB" id="A0A8J2YAY3"/>
<dbReference type="Pfam" id="PF00842">
    <property type="entry name" value="Ala_racemase_C"/>
    <property type="match status" value="1"/>
</dbReference>
<sequence length="392" mass="42985">MRQDYYRDTYAEIDLDAIEHNVRQFRRRYPSRVRLMAAIKADAYGHGAVPVSEAALSAGATDLAVAFLDEALELREAGITAPILILGYTPDRGIRPAVEADVALTVYREESLPALADAAVKTGKAVRVHVKVDTGMGRLGLAEEELVPFMQKLTTIPGVHVEGLYTHFACADARDKTYTRKQYETLTRMVEDLRRENLPVPMVHSANSAAAIEFPEMADGMIRLGISMYGYYPSEEVDREAVHLKPALALKTRIVHLKQPKAGTGISYGKTFVADGTRWIATLPIGYADGFNRLLSNRGSALVRGKKVPVVGRVCMDQTMVDVTDAMPVAVGDEVVLYGQQGDAVIHVDEVARLLGTISYEVTCMIDRRVPRVYVRSGQRIGVLNRLGGGVV</sequence>
<dbReference type="GO" id="GO:0030632">
    <property type="term" value="P:D-alanine biosynthetic process"/>
    <property type="evidence" value="ECO:0007669"/>
    <property type="project" value="UniProtKB-UniRule"/>
</dbReference>
<organism evidence="9 10">
    <name type="scientific">Marinithermofilum abyssi</name>
    <dbReference type="NCBI Taxonomy" id="1571185"/>
    <lineage>
        <taxon>Bacteria</taxon>
        <taxon>Bacillati</taxon>
        <taxon>Bacillota</taxon>
        <taxon>Bacilli</taxon>
        <taxon>Bacillales</taxon>
        <taxon>Thermoactinomycetaceae</taxon>
        <taxon>Marinithermofilum</taxon>
    </lineage>
</organism>
<feature type="binding site" evidence="5 7">
    <location>
        <position position="138"/>
    </location>
    <ligand>
        <name>substrate</name>
    </ligand>
</feature>
<dbReference type="InterPro" id="IPR009006">
    <property type="entry name" value="Ala_racemase/Decarboxylase_C"/>
</dbReference>
<dbReference type="InterPro" id="IPR001608">
    <property type="entry name" value="Ala_racemase_N"/>
</dbReference>
<comment type="pathway">
    <text evidence="5">Amino-acid biosynthesis; D-alanine biosynthesis; D-alanine from L-alanine: step 1/1.</text>
</comment>
<dbReference type="GO" id="GO:0005829">
    <property type="term" value="C:cytosol"/>
    <property type="evidence" value="ECO:0007669"/>
    <property type="project" value="TreeGrafter"/>
</dbReference>
<evidence type="ECO:0000259" key="8">
    <source>
        <dbReference type="SMART" id="SM01005"/>
    </source>
</evidence>
<dbReference type="FunFam" id="2.40.37.10:FF:000006">
    <property type="entry name" value="Alanine racemase"/>
    <property type="match status" value="1"/>
</dbReference>
<proteinExistence type="inferred from homology"/>
<dbReference type="CDD" id="cd00430">
    <property type="entry name" value="PLPDE_III_AR"/>
    <property type="match status" value="1"/>
</dbReference>
<dbReference type="Proteomes" id="UP000625210">
    <property type="component" value="Unassembled WGS sequence"/>
</dbReference>
<comment type="similarity">
    <text evidence="5">Belongs to the alanine racemase family.</text>
</comment>
<dbReference type="GO" id="GO:0009252">
    <property type="term" value="P:peptidoglycan biosynthetic process"/>
    <property type="evidence" value="ECO:0007669"/>
    <property type="project" value="TreeGrafter"/>
</dbReference>
<comment type="catalytic activity">
    <reaction evidence="1 5">
        <text>L-alanine = D-alanine</text>
        <dbReference type="Rhea" id="RHEA:20249"/>
        <dbReference type="ChEBI" id="CHEBI:57416"/>
        <dbReference type="ChEBI" id="CHEBI:57972"/>
        <dbReference type="EC" id="5.1.1.1"/>
    </reaction>
</comment>
<protein>
    <recommendedName>
        <fullName evidence="5">Alanine racemase</fullName>
        <ecNumber evidence="5">5.1.1.1</ecNumber>
    </recommendedName>
</protein>
<keyword evidence="3 5" id="KW-0663">Pyridoxal phosphate</keyword>
<evidence type="ECO:0000256" key="4">
    <source>
        <dbReference type="ARBA" id="ARBA00023235"/>
    </source>
</evidence>
<feature type="active site" description="Proton acceptor; specific for D-alanine" evidence="5">
    <location>
        <position position="40"/>
    </location>
</feature>
<evidence type="ECO:0000256" key="5">
    <source>
        <dbReference type="HAMAP-Rule" id="MF_01201"/>
    </source>
</evidence>
<dbReference type="Gene3D" id="3.20.20.10">
    <property type="entry name" value="Alanine racemase"/>
    <property type="match status" value="1"/>
</dbReference>
<dbReference type="FunFam" id="3.20.20.10:FF:000002">
    <property type="entry name" value="Alanine racemase"/>
    <property type="match status" value="1"/>
</dbReference>